<protein>
    <submittedName>
        <fullName evidence="1">Uncharacterized protein</fullName>
    </submittedName>
</protein>
<proteinExistence type="predicted"/>
<name>A0A284RZQ9_ARMOS</name>
<keyword evidence="2" id="KW-1185">Reference proteome</keyword>
<sequence length="140" mass="15682">MSDGYTCIQFSPAEELDHKLDASLSFCARPRYKLKILQSVTLPDFPLCQKSGYSALPNHRGTSHLGSSCSDLTLFGFRYISHVYTQSYLGRDKRLRGRGRSIITDPNAMTKDNVEHVGTALFVVDWDSCSGFMAVFPAHR</sequence>
<dbReference type="Proteomes" id="UP000219338">
    <property type="component" value="Unassembled WGS sequence"/>
</dbReference>
<evidence type="ECO:0000313" key="2">
    <source>
        <dbReference type="Proteomes" id="UP000219338"/>
    </source>
</evidence>
<organism evidence="1 2">
    <name type="scientific">Armillaria ostoyae</name>
    <name type="common">Armillaria root rot fungus</name>
    <dbReference type="NCBI Taxonomy" id="47428"/>
    <lineage>
        <taxon>Eukaryota</taxon>
        <taxon>Fungi</taxon>
        <taxon>Dikarya</taxon>
        <taxon>Basidiomycota</taxon>
        <taxon>Agaricomycotina</taxon>
        <taxon>Agaricomycetes</taxon>
        <taxon>Agaricomycetidae</taxon>
        <taxon>Agaricales</taxon>
        <taxon>Marasmiineae</taxon>
        <taxon>Physalacriaceae</taxon>
        <taxon>Armillaria</taxon>
    </lineage>
</organism>
<evidence type="ECO:0000313" key="1">
    <source>
        <dbReference type="EMBL" id="SJL14197.1"/>
    </source>
</evidence>
<reference evidence="2" key="1">
    <citation type="journal article" date="2017" name="Nat. Ecol. Evol.">
        <title>Genome expansion and lineage-specific genetic innovations in the forest pathogenic fungi Armillaria.</title>
        <authorList>
            <person name="Sipos G."/>
            <person name="Prasanna A.N."/>
            <person name="Walter M.C."/>
            <person name="O'Connor E."/>
            <person name="Balint B."/>
            <person name="Krizsan K."/>
            <person name="Kiss B."/>
            <person name="Hess J."/>
            <person name="Varga T."/>
            <person name="Slot J."/>
            <person name="Riley R."/>
            <person name="Boka B."/>
            <person name="Rigling D."/>
            <person name="Barry K."/>
            <person name="Lee J."/>
            <person name="Mihaltcheva S."/>
            <person name="LaButti K."/>
            <person name="Lipzen A."/>
            <person name="Waldron R."/>
            <person name="Moloney N.M."/>
            <person name="Sperisen C."/>
            <person name="Kredics L."/>
            <person name="Vagvoelgyi C."/>
            <person name="Patrignani A."/>
            <person name="Fitzpatrick D."/>
            <person name="Nagy I."/>
            <person name="Doyle S."/>
            <person name="Anderson J.B."/>
            <person name="Grigoriev I.V."/>
            <person name="Gueldener U."/>
            <person name="Muensterkoetter M."/>
            <person name="Nagy L.G."/>
        </authorList>
    </citation>
    <scope>NUCLEOTIDE SEQUENCE [LARGE SCALE GENOMIC DNA]</scope>
    <source>
        <strain evidence="2">C18/9</strain>
    </source>
</reference>
<dbReference type="EMBL" id="FUEG01000022">
    <property type="protein sequence ID" value="SJL14197.1"/>
    <property type="molecule type" value="Genomic_DNA"/>
</dbReference>
<dbReference type="AlphaFoldDB" id="A0A284RZQ9"/>
<gene>
    <name evidence="1" type="ORF">ARMOST_17652</name>
</gene>
<accession>A0A284RZQ9</accession>